<evidence type="ECO:0000313" key="2">
    <source>
        <dbReference type="EMBL" id="ESK92851.1"/>
    </source>
</evidence>
<comment type="caution">
    <text evidence="2">The sequence shown here is derived from an EMBL/GenBank/DDBJ whole genome shotgun (WGS) entry which is preliminary data.</text>
</comment>
<dbReference type="HOGENOM" id="CLU_017235_0_0_1"/>
<name>V2XJ25_MONRO</name>
<feature type="compositionally biased region" description="Low complexity" evidence="1">
    <location>
        <begin position="134"/>
        <end position="144"/>
    </location>
</feature>
<evidence type="ECO:0008006" key="4">
    <source>
        <dbReference type="Google" id="ProtNLM"/>
    </source>
</evidence>
<protein>
    <recommendedName>
        <fullName evidence="4">Coilin</fullName>
    </recommendedName>
</protein>
<feature type="compositionally biased region" description="Low complexity" evidence="1">
    <location>
        <begin position="117"/>
        <end position="127"/>
    </location>
</feature>
<dbReference type="OrthoDB" id="74813at2759"/>
<gene>
    <name evidence="2" type="ORF">Moror_9102</name>
</gene>
<keyword evidence="3" id="KW-1185">Reference proteome</keyword>
<dbReference type="EMBL" id="AWSO01000242">
    <property type="protein sequence ID" value="ESK92851.1"/>
    <property type="molecule type" value="Genomic_DNA"/>
</dbReference>
<feature type="region of interest" description="Disordered" evidence="1">
    <location>
        <begin position="108"/>
        <end position="207"/>
    </location>
</feature>
<dbReference type="AlphaFoldDB" id="V2XJ25"/>
<organism evidence="2 3">
    <name type="scientific">Moniliophthora roreri (strain MCA 2997)</name>
    <name type="common">Cocoa frosty pod rot fungus</name>
    <name type="synonym">Crinipellis roreri</name>
    <dbReference type="NCBI Taxonomy" id="1381753"/>
    <lineage>
        <taxon>Eukaryota</taxon>
        <taxon>Fungi</taxon>
        <taxon>Dikarya</taxon>
        <taxon>Basidiomycota</taxon>
        <taxon>Agaricomycotina</taxon>
        <taxon>Agaricomycetes</taxon>
        <taxon>Agaricomycetidae</taxon>
        <taxon>Agaricales</taxon>
        <taxon>Marasmiineae</taxon>
        <taxon>Marasmiaceae</taxon>
        <taxon>Moniliophthora</taxon>
    </lineage>
</organism>
<reference evidence="2 3" key="1">
    <citation type="journal article" date="2014" name="BMC Genomics">
        <title>Genome and secretome analysis of the hemibiotrophic fungal pathogen, Moniliophthora roreri, which causes frosty pod rot disease of cacao: mechanisms of the biotrophic and necrotrophic phases.</title>
        <authorList>
            <person name="Meinhardt L.W."/>
            <person name="Costa G.G.L."/>
            <person name="Thomazella D.P.T."/>
            <person name="Teixeira P.J.P.L."/>
            <person name="Carazzolle M.F."/>
            <person name="Schuster S.C."/>
            <person name="Carlson J.E."/>
            <person name="Guiltinan M.J."/>
            <person name="Mieczkowski P."/>
            <person name="Farmer A."/>
            <person name="Ramaraj T."/>
            <person name="Crozier J."/>
            <person name="Davis R.E."/>
            <person name="Shao J."/>
            <person name="Melnick R.L."/>
            <person name="Pereira G.A.G."/>
            <person name="Bailey B.A."/>
        </authorList>
    </citation>
    <scope>NUCLEOTIDE SEQUENCE [LARGE SCALE GENOMIC DNA]</scope>
    <source>
        <strain evidence="2 3">MCA 2997</strain>
    </source>
</reference>
<dbReference type="STRING" id="1381753.V2XJ25"/>
<evidence type="ECO:0000256" key="1">
    <source>
        <dbReference type="SAM" id="MobiDB-lite"/>
    </source>
</evidence>
<dbReference type="Proteomes" id="UP000017559">
    <property type="component" value="Unassembled WGS sequence"/>
</dbReference>
<feature type="compositionally biased region" description="Basic residues" evidence="1">
    <location>
        <begin position="197"/>
        <end position="207"/>
    </location>
</feature>
<accession>V2XJ25</accession>
<feature type="compositionally biased region" description="Polar residues" evidence="1">
    <location>
        <begin position="184"/>
        <end position="196"/>
    </location>
</feature>
<evidence type="ECO:0000313" key="3">
    <source>
        <dbReference type="Proteomes" id="UP000017559"/>
    </source>
</evidence>
<sequence>MRLRLQTESGLPSLKAWFSFHAKDEPTILDVKKSLCKSVKGLSDQKISSGDITFELEGFELLDELDVDGLLKEGDLVVIKPKAECSSAGKKRKAEEKVFTVVQSNKKRKEIHHVSSSRECSSSSPSSSDEDSSSEASSSKSESSSELESESDTSSSSSSAPSIAPIAPTVVKSQTSEQKRVIRITNQVPPGHGSTQTHKRNQRRRLKKKYEAAAKGLVPPSVLPPKGTSSVNLAPLGPKVIPTSAPIQSERQQSHIQHEPQDKLNLSMFSLGNKNKKKGFKQASTLPSAQKKIIFETVASEPPLPFASALVPTPTHPPQPNGHKPLPRLISPSEKQEKGLLPSNMFVTSVDVEGDSPWKHFKKTKARKNALVQVDENPLSWLDDITTQREEEVEDEPIAPECGEPTVVNETAIEVDAKATLIWTVAENTFDTLSIIQKAEGKALTDVIRPGVVVGWKALALNPVTFCPEIMLHLATVLSPSPDLSTVSIRKMIRPGVEEYAEDDDCDEIVATETIFESGWKVINNIEA</sequence>
<proteinExistence type="predicted"/>
<dbReference type="KEGG" id="mrr:Moror_9102"/>